<keyword evidence="2" id="KW-1185">Reference proteome</keyword>
<evidence type="ECO:0000313" key="1">
    <source>
        <dbReference type="EMBL" id="MFL0163981.1"/>
    </source>
</evidence>
<dbReference type="EMBL" id="JBJIAB010000002">
    <property type="protein sequence ID" value="MFL0163981.1"/>
    <property type="molecule type" value="Genomic_DNA"/>
</dbReference>
<name>A0ABW8RZH5_9CLOT</name>
<proteinExistence type="predicted"/>
<accession>A0ABW8RZH5</accession>
<organism evidence="1 2">
    <name type="scientific">Candidatus Clostridium helianthi</name>
    <dbReference type="NCBI Taxonomy" id="3381660"/>
    <lineage>
        <taxon>Bacteria</taxon>
        <taxon>Bacillati</taxon>
        <taxon>Bacillota</taxon>
        <taxon>Clostridia</taxon>
        <taxon>Eubacteriales</taxon>
        <taxon>Clostridiaceae</taxon>
        <taxon>Clostridium</taxon>
    </lineage>
</organism>
<protein>
    <submittedName>
        <fullName evidence="1">Uncharacterized protein</fullName>
    </submittedName>
</protein>
<sequence>MKKKVQAFIIKEENNMIREYGFKLKYRQQTAYEIIDGLYEWLLKTAKDTYNQLKGDCYDDFGEYYGEVIKDLSQKGQAIKTNKMLGNLNIDSTNRLKYIVQTTKEEYYTIIDLPDEEKDFVYFNSLLGWYEAIPSETDMFIESLHNKQGEEEWVHLVSSTNLHEQVISRVVFKNDIYTPIVFDDGSANNIPNCNDCQKIAMVS</sequence>
<dbReference type="RefSeq" id="WP_406760436.1">
    <property type="nucleotide sequence ID" value="NZ_JBJIAB010000002.1"/>
</dbReference>
<dbReference type="Proteomes" id="UP001623600">
    <property type="component" value="Unassembled WGS sequence"/>
</dbReference>
<evidence type="ECO:0000313" key="2">
    <source>
        <dbReference type="Proteomes" id="UP001623600"/>
    </source>
</evidence>
<reference evidence="1 2" key="1">
    <citation type="submission" date="2024-11" db="EMBL/GenBank/DDBJ databases">
        <authorList>
            <person name="Heng Y.C."/>
            <person name="Lim A.C.H."/>
            <person name="Lee J.K.Y."/>
            <person name="Kittelmann S."/>
        </authorList>
    </citation>
    <scope>NUCLEOTIDE SEQUENCE [LARGE SCALE GENOMIC DNA]</scope>
    <source>
        <strain evidence="1 2">WILCCON 0112</strain>
    </source>
</reference>
<gene>
    <name evidence="1" type="ORF">ACJDTP_02725</name>
</gene>
<comment type="caution">
    <text evidence="1">The sequence shown here is derived from an EMBL/GenBank/DDBJ whole genome shotgun (WGS) entry which is preliminary data.</text>
</comment>